<proteinExistence type="predicted"/>
<keyword evidence="1" id="KW-1133">Transmembrane helix</keyword>
<evidence type="ECO:0000313" key="3">
    <source>
        <dbReference type="Proteomes" id="UP001314229"/>
    </source>
</evidence>
<dbReference type="EMBL" id="CAWUFR010000114">
    <property type="protein sequence ID" value="CAK6968154.1"/>
    <property type="molecule type" value="Genomic_DNA"/>
</dbReference>
<reference evidence="2 3" key="1">
    <citation type="submission" date="2024-01" db="EMBL/GenBank/DDBJ databases">
        <authorList>
            <person name="Alioto T."/>
            <person name="Alioto T."/>
            <person name="Gomez Garrido J."/>
        </authorList>
    </citation>
    <scope>NUCLEOTIDE SEQUENCE [LARGE SCALE GENOMIC DNA]</scope>
</reference>
<evidence type="ECO:0000256" key="1">
    <source>
        <dbReference type="SAM" id="Phobius"/>
    </source>
</evidence>
<feature type="transmembrane region" description="Helical" evidence="1">
    <location>
        <begin position="12"/>
        <end position="35"/>
    </location>
</feature>
<protein>
    <submittedName>
        <fullName evidence="2">Uncharacterized protein</fullName>
    </submittedName>
</protein>
<keyword evidence="1" id="KW-0812">Transmembrane</keyword>
<name>A0AAV1P8M6_SCOSC</name>
<comment type="caution">
    <text evidence="2">The sequence shown here is derived from an EMBL/GenBank/DDBJ whole genome shotgun (WGS) entry which is preliminary data.</text>
</comment>
<sequence>MGNGGSRVNSTAVGIAVGFAILAILFTIGIVQFCCKYKCKKCCKKKETSLKDKVLTWLKEVSTALFHQQHCKMTANFVAVDFCDHHNGKHTSSDTLLHGTHLVFSLYVICLCLYIAAISDTDVLT</sequence>
<keyword evidence="3" id="KW-1185">Reference proteome</keyword>
<gene>
    <name evidence="2" type="ORF">FSCOSCO3_A023686</name>
</gene>
<evidence type="ECO:0000313" key="2">
    <source>
        <dbReference type="EMBL" id="CAK6968154.1"/>
    </source>
</evidence>
<feature type="transmembrane region" description="Helical" evidence="1">
    <location>
        <begin position="96"/>
        <end position="117"/>
    </location>
</feature>
<organism evidence="2 3">
    <name type="scientific">Scomber scombrus</name>
    <name type="common">Atlantic mackerel</name>
    <name type="synonym">Scomber vernalis</name>
    <dbReference type="NCBI Taxonomy" id="13677"/>
    <lineage>
        <taxon>Eukaryota</taxon>
        <taxon>Metazoa</taxon>
        <taxon>Chordata</taxon>
        <taxon>Craniata</taxon>
        <taxon>Vertebrata</taxon>
        <taxon>Euteleostomi</taxon>
        <taxon>Actinopterygii</taxon>
        <taxon>Neopterygii</taxon>
        <taxon>Teleostei</taxon>
        <taxon>Neoteleostei</taxon>
        <taxon>Acanthomorphata</taxon>
        <taxon>Pelagiaria</taxon>
        <taxon>Scombriformes</taxon>
        <taxon>Scombridae</taxon>
        <taxon>Scomber</taxon>
    </lineage>
</organism>
<dbReference type="Proteomes" id="UP001314229">
    <property type="component" value="Unassembled WGS sequence"/>
</dbReference>
<dbReference type="AlphaFoldDB" id="A0AAV1P8M6"/>
<keyword evidence="1" id="KW-0472">Membrane</keyword>
<accession>A0AAV1P8M6</accession>